<protein>
    <submittedName>
        <fullName evidence="1">Uncharacterized protein</fullName>
    </submittedName>
</protein>
<gene>
    <name evidence="1" type="ORF">L6452_14624</name>
</gene>
<keyword evidence="2" id="KW-1185">Reference proteome</keyword>
<accession>A0ACB9CLK3</accession>
<sequence>MQFLAGEMNIERRIVDAWAKVMNYEERLRNNDSPRIFFFTMDITDLISIYPTIITIFSGGSKPTTNISGDGDHPSSFNRNRNRFISVFIKIKQIVRSKGEIGEGVLEENEEKKKMIESKEEKPLKETKSEGNNCSPCFADAEKYN</sequence>
<reference evidence="2" key="1">
    <citation type="journal article" date="2022" name="Mol. Ecol. Resour.">
        <title>The genomes of chicory, endive, great burdock and yacon provide insights into Asteraceae palaeo-polyploidization history and plant inulin production.</title>
        <authorList>
            <person name="Fan W."/>
            <person name="Wang S."/>
            <person name="Wang H."/>
            <person name="Wang A."/>
            <person name="Jiang F."/>
            <person name="Liu H."/>
            <person name="Zhao H."/>
            <person name="Xu D."/>
            <person name="Zhang Y."/>
        </authorList>
    </citation>
    <scope>NUCLEOTIDE SEQUENCE [LARGE SCALE GENOMIC DNA]</scope>
    <source>
        <strain evidence="2">cv. Niubang</strain>
    </source>
</reference>
<evidence type="ECO:0000313" key="2">
    <source>
        <dbReference type="Proteomes" id="UP001055879"/>
    </source>
</evidence>
<name>A0ACB9CLK3_ARCLA</name>
<dbReference type="Proteomes" id="UP001055879">
    <property type="component" value="Linkage Group LG04"/>
</dbReference>
<organism evidence="1 2">
    <name type="scientific">Arctium lappa</name>
    <name type="common">Greater burdock</name>
    <name type="synonym">Lappa major</name>
    <dbReference type="NCBI Taxonomy" id="4217"/>
    <lineage>
        <taxon>Eukaryota</taxon>
        <taxon>Viridiplantae</taxon>
        <taxon>Streptophyta</taxon>
        <taxon>Embryophyta</taxon>
        <taxon>Tracheophyta</taxon>
        <taxon>Spermatophyta</taxon>
        <taxon>Magnoliopsida</taxon>
        <taxon>eudicotyledons</taxon>
        <taxon>Gunneridae</taxon>
        <taxon>Pentapetalae</taxon>
        <taxon>asterids</taxon>
        <taxon>campanulids</taxon>
        <taxon>Asterales</taxon>
        <taxon>Asteraceae</taxon>
        <taxon>Carduoideae</taxon>
        <taxon>Cardueae</taxon>
        <taxon>Arctiinae</taxon>
        <taxon>Arctium</taxon>
    </lineage>
</organism>
<proteinExistence type="predicted"/>
<evidence type="ECO:0000313" key="1">
    <source>
        <dbReference type="EMBL" id="KAI3735136.1"/>
    </source>
</evidence>
<comment type="caution">
    <text evidence="1">The sequence shown here is derived from an EMBL/GenBank/DDBJ whole genome shotgun (WGS) entry which is preliminary data.</text>
</comment>
<dbReference type="EMBL" id="CM042050">
    <property type="protein sequence ID" value="KAI3735136.1"/>
    <property type="molecule type" value="Genomic_DNA"/>
</dbReference>
<reference evidence="1 2" key="2">
    <citation type="journal article" date="2022" name="Mol. Ecol. Resour.">
        <title>The genomes of chicory, endive, great burdock and yacon provide insights into Asteraceae paleo-polyploidization history and plant inulin production.</title>
        <authorList>
            <person name="Fan W."/>
            <person name="Wang S."/>
            <person name="Wang H."/>
            <person name="Wang A."/>
            <person name="Jiang F."/>
            <person name="Liu H."/>
            <person name="Zhao H."/>
            <person name="Xu D."/>
            <person name="Zhang Y."/>
        </authorList>
    </citation>
    <scope>NUCLEOTIDE SEQUENCE [LARGE SCALE GENOMIC DNA]</scope>
    <source>
        <strain evidence="2">cv. Niubang</strain>
    </source>
</reference>